<dbReference type="Pfam" id="PF00808">
    <property type="entry name" value="CBFD_NFYB_HMF"/>
    <property type="match status" value="1"/>
</dbReference>
<protein>
    <submittedName>
        <fullName evidence="7">NFYB3</fullName>
    </submittedName>
</protein>
<dbReference type="Proteomes" id="UP000192639">
    <property type="component" value="Unassembled WGS sequence"/>
</dbReference>
<feature type="domain" description="Transcription factor CBF/NF-Y/archaeal histone" evidence="6">
    <location>
        <begin position="79"/>
        <end position="143"/>
    </location>
</feature>
<comment type="similarity">
    <text evidence="1">Belongs to the NFYB/HAP3 subunit family.</text>
</comment>
<accession>A0A1Y1S7U3</accession>
<dbReference type="Gene3D" id="1.10.20.10">
    <property type="entry name" value="Histone, subunit A"/>
    <property type="match status" value="1"/>
</dbReference>
<evidence type="ECO:0000256" key="1">
    <source>
        <dbReference type="ARBA" id="ARBA00009053"/>
    </source>
</evidence>
<keyword evidence="8" id="KW-1185">Reference proteome</keyword>
<evidence type="ECO:0000256" key="3">
    <source>
        <dbReference type="ARBA" id="ARBA00023125"/>
    </source>
</evidence>
<dbReference type="InterPro" id="IPR003958">
    <property type="entry name" value="CBFA_NFYB_domain"/>
</dbReference>
<dbReference type="EMBL" id="LWDP01000017">
    <property type="protein sequence ID" value="ORD94514.1"/>
    <property type="molecule type" value="Genomic_DNA"/>
</dbReference>
<proteinExistence type="inferred from homology"/>
<keyword evidence="4" id="KW-0804">Transcription</keyword>
<name>A0A1Y1S7U3_9MICR</name>
<comment type="caution">
    <text evidence="7">The sequence shown here is derived from an EMBL/GenBank/DDBJ whole genome shotgun (WGS) entry which is preliminary data.</text>
</comment>
<dbReference type="PANTHER" id="PTHR11064">
    <property type="entry name" value="CCAAT-BINDING TRANSCRIPTION FACTOR-RELATED"/>
    <property type="match status" value="1"/>
</dbReference>
<dbReference type="CDD" id="cd22907">
    <property type="entry name" value="HFD_NFYB"/>
    <property type="match status" value="1"/>
</dbReference>
<evidence type="ECO:0000256" key="4">
    <source>
        <dbReference type="ARBA" id="ARBA00023163"/>
    </source>
</evidence>
<dbReference type="GO" id="GO:0000978">
    <property type="term" value="F:RNA polymerase II cis-regulatory region sequence-specific DNA binding"/>
    <property type="evidence" value="ECO:0007669"/>
    <property type="project" value="TreeGrafter"/>
</dbReference>
<evidence type="ECO:0000313" key="7">
    <source>
        <dbReference type="EMBL" id="ORD94514.1"/>
    </source>
</evidence>
<dbReference type="AlphaFoldDB" id="A0A1Y1S7U3"/>
<evidence type="ECO:0000259" key="6">
    <source>
        <dbReference type="Pfam" id="PF00808"/>
    </source>
</evidence>
<sequence>MQNLNKQNNGLDEMLAILEEKLVEQQERGGVMLENSSKIFSMTNGAGTGKFGLLDFGGDLSLNGKDKESPTELRIKDRLLPLANVSKIMKASVPEVAKISKEAKALVQQSASEFIAIVTAKAKDIAAQESRKAVNGDDLVRAMDDLDLSCFSEITAKYFEQYKKTTNTYASLYFDQKREFYK</sequence>
<dbReference type="VEuPathDB" id="MicrosporidiaDB:ECANGB1_603"/>
<evidence type="ECO:0000256" key="5">
    <source>
        <dbReference type="SAM" id="Coils"/>
    </source>
</evidence>
<dbReference type="InterPro" id="IPR009072">
    <property type="entry name" value="Histone-fold"/>
</dbReference>
<keyword evidence="2" id="KW-0805">Transcription regulation</keyword>
<dbReference type="InterPro" id="IPR027113">
    <property type="entry name" value="Transc_fact_NFYB/HAP3"/>
</dbReference>
<evidence type="ECO:0000313" key="8">
    <source>
        <dbReference type="Proteomes" id="UP000192639"/>
    </source>
</evidence>
<gene>
    <name evidence="7" type="primary">NFYB3</name>
    <name evidence="7" type="ORF">ECANGB1_603</name>
</gene>
<evidence type="ECO:0000256" key="2">
    <source>
        <dbReference type="ARBA" id="ARBA00023015"/>
    </source>
</evidence>
<keyword evidence="3" id="KW-0238">DNA-binding</keyword>
<dbReference type="PANTHER" id="PTHR11064:SF9">
    <property type="entry name" value="NUCLEAR TRANSCRIPTION FACTOR Y SUBUNIT BETA"/>
    <property type="match status" value="1"/>
</dbReference>
<reference evidence="7 8" key="1">
    <citation type="journal article" date="2017" name="Environ. Microbiol.">
        <title>Decay of the glycolytic pathway and adaptation to intranuclear parasitism within Enterocytozoonidae microsporidia.</title>
        <authorList>
            <person name="Wiredu Boakye D."/>
            <person name="Jaroenlak P."/>
            <person name="Prachumwat A."/>
            <person name="Williams T.A."/>
            <person name="Bateman K.S."/>
            <person name="Itsathitphaisarn O."/>
            <person name="Sritunyalucksana K."/>
            <person name="Paszkiewicz K.H."/>
            <person name="Moore K.A."/>
            <person name="Stentiford G.D."/>
            <person name="Williams B.A."/>
        </authorList>
    </citation>
    <scope>NUCLEOTIDE SEQUENCE [LARGE SCALE GENOMIC DNA]</scope>
    <source>
        <strain evidence="7 8">GB1</strain>
    </source>
</reference>
<dbReference type="GO" id="GO:0001228">
    <property type="term" value="F:DNA-binding transcription activator activity, RNA polymerase II-specific"/>
    <property type="evidence" value="ECO:0007669"/>
    <property type="project" value="InterPro"/>
</dbReference>
<dbReference type="GO" id="GO:0016602">
    <property type="term" value="C:CCAAT-binding factor complex"/>
    <property type="evidence" value="ECO:0007669"/>
    <property type="project" value="InterPro"/>
</dbReference>
<dbReference type="GO" id="GO:0046982">
    <property type="term" value="F:protein heterodimerization activity"/>
    <property type="evidence" value="ECO:0007669"/>
    <property type="project" value="InterPro"/>
</dbReference>
<feature type="coiled-coil region" evidence="5">
    <location>
        <begin position="1"/>
        <end position="28"/>
    </location>
</feature>
<organism evidence="7 8">
    <name type="scientific">Enterospora canceri</name>
    <dbReference type="NCBI Taxonomy" id="1081671"/>
    <lineage>
        <taxon>Eukaryota</taxon>
        <taxon>Fungi</taxon>
        <taxon>Fungi incertae sedis</taxon>
        <taxon>Microsporidia</taxon>
        <taxon>Enterocytozoonidae</taxon>
        <taxon>Enterospora</taxon>
    </lineage>
</organism>
<dbReference type="SUPFAM" id="SSF47113">
    <property type="entry name" value="Histone-fold"/>
    <property type="match status" value="1"/>
</dbReference>
<dbReference type="OrthoDB" id="386949at2759"/>
<keyword evidence="5" id="KW-0175">Coiled coil</keyword>